<evidence type="ECO:0000256" key="5">
    <source>
        <dbReference type="ARBA" id="ARBA00022982"/>
    </source>
</evidence>
<comment type="subunit">
    <text evidence="2">Homodimer.</text>
</comment>
<evidence type="ECO:0000256" key="4">
    <source>
        <dbReference type="ARBA" id="ARBA00022448"/>
    </source>
</evidence>
<evidence type="ECO:0000313" key="11">
    <source>
        <dbReference type="Proteomes" id="UP000217350"/>
    </source>
</evidence>
<gene>
    <name evidence="10" type="ORF">Murmansk-077</name>
</gene>
<keyword evidence="8 9" id="KW-0676">Redox-active center</keyword>
<evidence type="ECO:0000256" key="7">
    <source>
        <dbReference type="ARBA" id="ARBA00023200"/>
    </source>
</evidence>
<organism evidence="10">
    <name type="scientific">Murmansk poxvirus</name>
    <dbReference type="NCBI Taxonomy" id="2025359"/>
    <lineage>
        <taxon>Viruses</taxon>
        <taxon>Varidnaviria</taxon>
        <taxon>Bamfordvirae</taxon>
        <taxon>Nucleocytoviricota</taxon>
        <taxon>Pokkesviricetes</taxon>
        <taxon>Chitovirales</taxon>
        <taxon>Poxviridae</taxon>
        <taxon>Chordopoxvirinae</taxon>
        <taxon>Centapoxvirus</taxon>
        <taxon>Centapoxvirus microtuspox</taxon>
        <taxon>Murmansk microtuspox virus</taxon>
    </lineage>
</organism>
<evidence type="ECO:0000256" key="6">
    <source>
        <dbReference type="ARBA" id="ARBA00023157"/>
    </source>
</evidence>
<evidence type="ECO:0000256" key="2">
    <source>
        <dbReference type="ARBA" id="ARBA00011738"/>
    </source>
</evidence>
<comment type="subcellular location">
    <subcellularLocation>
        <location evidence="1 9">Host cytoplasm</location>
    </subcellularLocation>
</comment>
<dbReference type="Proteomes" id="UP000217350">
    <property type="component" value="Segment"/>
</dbReference>
<dbReference type="Gene3D" id="3.40.30.10">
    <property type="entry name" value="Glutaredoxin"/>
    <property type="match status" value="1"/>
</dbReference>
<evidence type="ECO:0000313" key="10">
    <source>
        <dbReference type="EMBL" id="AST09272.1"/>
    </source>
</evidence>
<dbReference type="OrthoDB" id="14183at10239"/>
<dbReference type="InterPro" id="IPR036249">
    <property type="entry name" value="Thioredoxin-like_sf"/>
</dbReference>
<dbReference type="SUPFAM" id="SSF52833">
    <property type="entry name" value="Thioredoxin-like"/>
    <property type="match status" value="1"/>
</dbReference>
<keyword evidence="5 9" id="KW-0249">Electron transport</keyword>
<proteinExistence type="inferred from homology"/>
<evidence type="ECO:0000256" key="8">
    <source>
        <dbReference type="ARBA" id="ARBA00023284"/>
    </source>
</evidence>
<accession>A0A223FMT2</accession>
<evidence type="ECO:0000256" key="9">
    <source>
        <dbReference type="RuleBase" id="RU363082"/>
    </source>
</evidence>
<comment type="function">
    <text evidence="9">Glutaredoxin necessary for virion morphogenesis and virus replication.</text>
</comment>
<name>A0A223FMT2_9POXV</name>
<keyword evidence="7 9" id="KW-1035">Host cytoplasm</keyword>
<protein>
    <recommendedName>
        <fullName evidence="3 9">Glutaredoxin-2</fullName>
    </recommendedName>
</protein>
<sequence length="125" mass="14342">MKNVLIIFGKPYCGFCENVSEEMEELKTEYDILRIDILSFFLKEGESNLLGDETRGTLIGNFTGYLSDYIVTIFKYNPETKQMAFVDINKAFNITDTSSKKILNMDVLKSEIEKATYGAWPPKKE</sequence>
<dbReference type="GO" id="GO:0030430">
    <property type="term" value="C:host cell cytoplasm"/>
    <property type="evidence" value="ECO:0007669"/>
    <property type="project" value="UniProtKB-SubCell"/>
</dbReference>
<keyword evidence="6" id="KW-1015">Disulfide bond</keyword>
<reference evidence="10" key="1">
    <citation type="journal article" date="2017" name="Virus Genes">
        <title>Two novel poxviruses with unusual genome rearrangements: NY_014 and Murmansk.</title>
        <authorList>
            <person name="Smithson C."/>
            <person name="Meyer H."/>
            <person name="Gigante C.M."/>
            <person name="Gao J."/>
            <person name="Zhao H."/>
            <person name="Batra D."/>
            <person name="Damon I."/>
            <person name="Upton C."/>
            <person name="Li Y."/>
        </authorList>
    </citation>
    <scope>NUCLEOTIDE SEQUENCE [LARGE SCALE GENOMIC DNA]</scope>
    <source>
        <strain evidence="10">LEIV-11411</strain>
    </source>
</reference>
<dbReference type="Pfam" id="PF05768">
    <property type="entry name" value="Glrx-like"/>
    <property type="match status" value="1"/>
</dbReference>
<evidence type="ECO:0000256" key="3">
    <source>
        <dbReference type="ARBA" id="ARBA00013663"/>
    </source>
</evidence>
<evidence type="ECO:0000256" key="1">
    <source>
        <dbReference type="ARBA" id="ARBA00004192"/>
    </source>
</evidence>
<dbReference type="EMBL" id="MF001304">
    <property type="protein sequence ID" value="AST09272.1"/>
    <property type="molecule type" value="Genomic_DNA"/>
</dbReference>
<dbReference type="InterPro" id="IPR008554">
    <property type="entry name" value="Glutaredoxin-like"/>
</dbReference>
<keyword evidence="4 9" id="KW-0813">Transport</keyword>
<comment type="similarity">
    <text evidence="9">Belongs to the glutaredoxin family.</text>
</comment>
<keyword evidence="11" id="KW-1185">Reference proteome</keyword>